<sequence>MAREAFVHGEGSPEGGAAAGEGGTGRDYFTPLWRTKGAHSMAGGLLQPSATAALGATGGIPGSNLVESEGFVPLRKARSEAVTNMQARFSFNSKAAQETYAEAWDKRDPWRMLKKNVSFAAPQKGTMQEPGMAPEIAAAKVRARDAKAVVVVDPFSSGALLAKRVIAEGYRCVRVFSVMDSPVAKLVQEGTVLEFDATFQLDDRSPDPEASIAELLGELSLLPWGIAAVMPGAETGVELADILSSRLGLASNGEELSLCRRNKHLMAEQVRSHEVRAVRQMLARSWDDCEAFLQDWNPDPFKAVVKPLESAGSDDVYLCRSLEDVKEAFSVIDGKVNGLGGVNEGALVQEYLDGTEYVVDSVSRDGVHRICAIWEYDKRSVNGANFVYFGMKLNSAKGDRERAIVDYAVKVLDAMGVVHGPGHMEVKFTTTGPCLVEVGTRCHGGEGTWQAIADECLGYNQIDMTFNSYLKPSAWEAMPMRPMDLKKAGREVFFVSRQSGMLRALPGLEEIQKFESFRRQEVVAKPRDFVYQTVDCFTRPGSVQMVHEEEATVLREYERVRSLEKRGLFDFEVVCPTPLPTAAVVVVDPFSSGSILAARVLHCKLRLVMVFSEVDSPVANLVQQGTNLRPDMTIQHDDHHEDPELAIQQTMQSIAELPHPVIAILPGAETGVDLSDKLAARLGTRNNGEEFTEVRSHGVRAARQCLARTGDQVTAFLDDWNPPSPWKAVVKPLDSAGSDDVFLVETREEAVRCFEIIDGKVNGLGGVNEGALVMEYLDGTEYVVDSVSRDGVHRICAIWEYDKRSVNGANFVYFGMELKPATAKVEHEVAEYARLVLDAMGIENGPGHMEVKYTSTGPCLVEVGSRCHGGEGTWQPIAQECLGYNQIDATLDSYIKPDVFEQIPLEPNDMAKTGKEVFLVSKQEGRIARVPGVDIIRGLASFRTLEMTAQPGSYLRKTVDCFTRPGAVQLVNEDKEQLMADYLRVRELEDSGMFELAAEDADGGINAARLAAASPRAGAQRCGSYDGRSEHSSTLAAASSTTAGGGTSARDRTFSSSNPVLV</sequence>
<feature type="region of interest" description="Disordered" evidence="5">
    <location>
        <begin position="1022"/>
        <end position="1062"/>
    </location>
</feature>
<evidence type="ECO:0000313" key="7">
    <source>
        <dbReference type="EMBL" id="CBJ32354.1"/>
    </source>
</evidence>
<evidence type="ECO:0000259" key="6">
    <source>
        <dbReference type="PROSITE" id="PS50975"/>
    </source>
</evidence>
<gene>
    <name evidence="7" type="ORF">Esi_0332_0013</name>
</gene>
<proteinExistence type="predicted"/>
<dbReference type="PANTHER" id="PTHR43585:SF2">
    <property type="entry name" value="ATP-GRASP ENZYME FSQD"/>
    <property type="match status" value="1"/>
</dbReference>
<protein>
    <recommendedName>
        <fullName evidence="6">ATP-grasp domain-containing protein</fullName>
    </recommendedName>
</protein>
<evidence type="ECO:0000256" key="2">
    <source>
        <dbReference type="ARBA" id="ARBA00022741"/>
    </source>
</evidence>
<dbReference type="GO" id="GO:0046872">
    <property type="term" value="F:metal ion binding"/>
    <property type="evidence" value="ECO:0007669"/>
    <property type="project" value="InterPro"/>
</dbReference>
<dbReference type="GO" id="GO:0005524">
    <property type="term" value="F:ATP binding"/>
    <property type="evidence" value="ECO:0007669"/>
    <property type="project" value="UniProtKB-UniRule"/>
</dbReference>
<feature type="domain" description="ATP-grasp" evidence="6">
    <location>
        <begin position="691"/>
        <end position="895"/>
    </location>
</feature>
<organism evidence="7 8">
    <name type="scientific">Ectocarpus siliculosus</name>
    <name type="common">Brown alga</name>
    <name type="synonym">Conferva siliculosa</name>
    <dbReference type="NCBI Taxonomy" id="2880"/>
    <lineage>
        <taxon>Eukaryota</taxon>
        <taxon>Sar</taxon>
        <taxon>Stramenopiles</taxon>
        <taxon>Ochrophyta</taxon>
        <taxon>PX clade</taxon>
        <taxon>Phaeophyceae</taxon>
        <taxon>Ectocarpales</taxon>
        <taxon>Ectocarpaceae</taxon>
        <taxon>Ectocarpus</taxon>
    </lineage>
</organism>
<accession>D7FXU1</accession>
<dbReference type="STRING" id="2880.D7FXU1"/>
<keyword evidence="1" id="KW-0436">Ligase</keyword>
<dbReference type="AlphaFoldDB" id="D7FXU1"/>
<dbReference type="eggNOG" id="ENOG502QUGS">
    <property type="taxonomic scope" value="Eukaryota"/>
</dbReference>
<evidence type="ECO:0000256" key="3">
    <source>
        <dbReference type="ARBA" id="ARBA00022840"/>
    </source>
</evidence>
<keyword evidence="8" id="KW-1185">Reference proteome</keyword>
<dbReference type="PROSITE" id="PS50975">
    <property type="entry name" value="ATP_GRASP"/>
    <property type="match status" value="2"/>
</dbReference>
<dbReference type="OrthoDB" id="434648at2759"/>
<name>D7FXU1_ECTSI</name>
<evidence type="ECO:0000256" key="1">
    <source>
        <dbReference type="ARBA" id="ARBA00022598"/>
    </source>
</evidence>
<keyword evidence="2 4" id="KW-0547">Nucleotide-binding</keyword>
<dbReference type="Proteomes" id="UP000002630">
    <property type="component" value="Unassembled WGS sequence"/>
</dbReference>
<keyword evidence="3 4" id="KW-0067">ATP-binding</keyword>
<dbReference type="GO" id="GO:0016874">
    <property type="term" value="F:ligase activity"/>
    <property type="evidence" value="ECO:0007669"/>
    <property type="project" value="UniProtKB-KW"/>
</dbReference>
<dbReference type="InterPro" id="IPR011761">
    <property type="entry name" value="ATP-grasp"/>
</dbReference>
<feature type="compositionally biased region" description="Low complexity" evidence="5">
    <location>
        <begin position="1032"/>
        <end position="1042"/>
    </location>
</feature>
<dbReference type="InterPro" id="IPR052032">
    <property type="entry name" value="ATP-dep_AA_Ligase"/>
</dbReference>
<evidence type="ECO:0000256" key="5">
    <source>
        <dbReference type="SAM" id="MobiDB-lite"/>
    </source>
</evidence>
<dbReference type="SUPFAM" id="SSF56059">
    <property type="entry name" value="Glutathione synthetase ATP-binding domain-like"/>
    <property type="match status" value="2"/>
</dbReference>
<evidence type="ECO:0000313" key="8">
    <source>
        <dbReference type="Proteomes" id="UP000002630"/>
    </source>
</evidence>
<evidence type="ECO:0000256" key="4">
    <source>
        <dbReference type="PROSITE-ProRule" id="PRU00409"/>
    </source>
</evidence>
<dbReference type="EMBL" id="FN649760">
    <property type="protein sequence ID" value="CBJ32354.1"/>
    <property type="molecule type" value="Genomic_DNA"/>
</dbReference>
<dbReference type="InParanoid" id="D7FXU1"/>
<feature type="region of interest" description="Disordered" evidence="5">
    <location>
        <begin position="1"/>
        <end position="30"/>
    </location>
</feature>
<dbReference type="Pfam" id="PF13535">
    <property type="entry name" value="ATP-grasp_4"/>
    <property type="match status" value="2"/>
</dbReference>
<dbReference type="NCBIfam" id="NF005543">
    <property type="entry name" value="PRK07206.1"/>
    <property type="match status" value="1"/>
</dbReference>
<dbReference type="PANTHER" id="PTHR43585">
    <property type="entry name" value="FUMIPYRROLE BIOSYNTHESIS PROTEIN C"/>
    <property type="match status" value="1"/>
</dbReference>
<feature type="domain" description="ATP-grasp" evidence="6">
    <location>
        <begin position="267"/>
        <end position="470"/>
    </location>
</feature>
<dbReference type="Gene3D" id="3.30.470.20">
    <property type="entry name" value="ATP-grasp fold, B domain"/>
    <property type="match status" value="2"/>
</dbReference>
<feature type="compositionally biased region" description="Gly residues" evidence="5">
    <location>
        <begin position="12"/>
        <end position="25"/>
    </location>
</feature>
<reference evidence="7 8" key="1">
    <citation type="journal article" date="2010" name="Nature">
        <title>The Ectocarpus genome and the independent evolution of multicellularity in brown algae.</title>
        <authorList>
            <person name="Cock J.M."/>
            <person name="Sterck L."/>
            <person name="Rouze P."/>
            <person name="Scornet D."/>
            <person name="Allen A.E."/>
            <person name="Amoutzias G."/>
            <person name="Anthouard V."/>
            <person name="Artiguenave F."/>
            <person name="Aury J.M."/>
            <person name="Badger J.H."/>
            <person name="Beszteri B."/>
            <person name="Billiau K."/>
            <person name="Bonnet E."/>
            <person name="Bothwell J.H."/>
            <person name="Bowler C."/>
            <person name="Boyen C."/>
            <person name="Brownlee C."/>
            <person name="Carrano C.J."/>
            <person name="Charrier B."/>
            <person name="Cho G.Y."/>
            <person name="Coelho S.M."/>
            <person name="Collen J."/>
            <person name="Corre E."/>
            <person name="Da Silva C."/>
            <person name="Delage L."/>
            <person name="Delaroque N."/>
            <person name="Dittami S.M."/>
            <person name="Doulbeau S."/>
            <person name="Elias M."/>
            <person name="Farnham G."/>
            <person name="Gachon C.M."/>
            <person name="Gschloessl B."/>
            <person name="Heesch S."/>
            <person name="Jabbari K."/>
            <person name="Jubin C."/>
            <person name="Kawai H."/>
            <person name="Kimura K."/>
            <person name="Kloareg B."/>
            <person name="Kupper F.C."/>
            <person name="Lang D."/>
            <person name="Le Bail A."/>
            <person name="Leblanc C."/>
            <person name="Lerouge P."/>
            <person name="Lohr M."/>
            <person name="Lopez P.J."/>
            <person name="Martens C."/>
            <person name="Maumus F."/>
            <person name="Michel G."/>
            <person name="Miranda-Saavedra D."/>
            <person name="Morales J."/>
            <person name="Moreau H."/>
            <person name="Motomura T."/>
            <person name="Nagasato C."/>
            <person name="Napoli C.A."/>
            <person name="Nelson D.R."/>
            <person name="Nyvall-Collen P."/>
            <person name="Peters A.F."/>
            <person name="Pommier C."/>
            <person name="Potin P."/>
            <person name="Poulain J."/>
            <person name="Quesneville H."/>
            <person name="Read B."/>
            <person name="Rensing S.A."/>
            <person name="Ritter A."/>
            <person name="Rousvoal S."/>
            <person name="Samanta M."/>
            <person name="Samson G."/>
            <person name="Schroeder D.C."/>
            <person name="Segurens B."/>
            <person name="Strittmatter M."/>
            <person name="Tonon T."/>
            <person name="Tregear J.W."/>
            <person name="Valentin K."/>
            <person name="von Dassow P."/>
            <person name="Yamagishi T."/>
            <person name="Van de Peer Y."/>
            <person name="Wincker P."/>
        </authorList>
    </citation>
    <scope>NUCLEOTIDE SEQUENCE [LARGE SCALE GENOMIC DNA]</scope>
    <source>
        <strain evidence="8">Ec32 / CCAP1310/4</strain>
    </source>
</reference>